<evidence type="ECO:0000313" key="1">
    <source>
        <dbReference type="EMBL" id="TQV81000.1"/>
    </source>
</evidence>
<keyword evidence="2" id="KW-1185">Reference proteome</keyword>
<name>A0A545TUV5_9GAMM</name>
<dbReference type="EMBL" id="VHSG01000009">
    <property type="protein sequence ID" value="TQV81000.1"/>
    <property type="molecule type" value="Genomic_DNA"/>
</dbReference>
<comment type="caution">
    <text evidence="1">The sequence shown here is derived from an EMBL/GenBank/DDBJ whole genome shotgun (WGS) entry which is preliminary data.</text>
</comment>
<dbReference type="RefSeq" id="WP_142904054.1">
    <property type="nucleotide sequence ID" value="NZ_ML660091.1"/>
</dbReference>
<dbReference type="AlphaFoldDB" id="A0A545TUV5"/>
<dbReference type="OrthoDB" id="6076461at2"/>
<proteinExistence type="predicted"/>
<sequence length="182" mass="20502">MANYQLIWNLHGIHYKDKAVNFLQRFEDSLCVFSGAVSQVYANYNIWPITADNSKLLVLPNPNAHHDIFQSIDSDAVVSTGLYILPGEVVGKKGLFLSHKSRLNGKLKVTPLAQGLEKVAAKTDTPFLPVITNKDLKELNRKSPILHLHRLLPERLESHSQFDVRTICGTIEEKMHKYLACA</sequence>
<organism evidence="1 2">
    <name type="scientific">Exilibacterium tricleocarpae</name>
    <dbReference type="NCBI Taxonomy" id="2591008"/>
    <lineage>
        <taxon>Bacteria</taxon>
        <taxon>Pseudomonadati</taxon>
        <taxon>Pseudomonadota</taxon>
        <taxon>Gammaproteobacteria</taxon>
        <taxon>Cellvibrionales</taxon>
        <taxon>Cellvibrionaceae</taxon>
        <taxon>Exilibacterium</taxon>
    </lineage>
</organism>
<evidence type="ECO:0000313" key="2">
    <source>
        <dbReference type="Proteomes" id="UP000319732"/>
    </source>
</evidence>
<dbReference type="Proteomes" id="UP000319732">
    <property type="component" value="Unassembled WGS sequence"/>
</dbReference>
<gene>
    <name evidence="1" type="ORF">FKG94_09905</name>
</gene>
<protein>
    <submittedName>
        <fullName evidence="1">Uncharacterized protein</fullName>
    </submittedName>
</protein>
<accession>A0A545TUV5</accession>
<reference evidence="1 2" key="1">
    <citation type="submission" date="2019-06" db="EMBL/GenBank/DDBJ databases">
        <title>Whole genome sequence for Cellvibrionaceae sp. R142.</title>
        <authorList>
            <person name="Wang G."/>
        </authorList>
    </citation>
    <scope>NUCLEOTIDE SEQUENCE [LARGE SCALE GENOMIC DNA]</scope>
    <source>
        <strain evidence="1 2">R142</strain>
    </source>
</reference>